<sequence>MTTNTGNRLIRRLYERATGRPWLTVRSVTDEFGPTPGARYADLLDQYTDAELLAFGDLILAACIAADHNPDPVPDPATR</sequence>
<evidence type="ECO:0000313" key="2">
    <source>
        <dbReference type="EMBL" id="KXK58550.1"/>
    </source>
</evidence>
<dbReference type="AlphaFoldDB" id="Q58SZ5"/>
<accession>Q58SZ5</accession>
<dbReference type="OrthoDB" id="3405399at2"/>
<dbReference type="Proteomes" id="UP000070620">
    <property type="component" value="Unassembled WGS sequence"/>
</dbReference>
<proteinExistence type="predicted"/>
<gene>
    <name evidence="2" type="ORF">AWW66_29115</name>
</gene>
<keyword evidence="1" id="KW-0614">Plasmid</keyword>
<evidence type="ECO:0000313" key="3">
    <source>
        <dbReference type="Proteomes" id="UP000070620"/>
    </source>
</evidence>
<organism evidence="1">
    <name type="scientific">Micromonospora rosaria</name>
    <dbReference type="NCBI Taxonomy" id="47874"/>
    <lineage>
        <taxon>Bacteria</taxon>
        <taxon>Bacillati</taxon>
        <taxon>Actinomycetota</taxon>
        <taxon>Actinomycetes</taxon>
        <taxon>Micromonosporales</taxon>
        <taxon>Micromonosporaceae</taxon>
        <taxon>Micromonospora</taxon>
    </lineage>
</organism>
<reference evidence="1" key="1">
    <citation type="submission" date="2004-12" db="EMBL/GenBank/DDBJ databases">
        <authorList>
            <person name="Hosted T.J."/>
            <person name="Horan A.C."/>
            <person name="Wang T.X."/>
        </authorList>
    </citation>
    <scope>NUCLEOTIDE SEQUENCE</scope>
    <source>
        <strain evidence="1">SCC2095</strain>
        <plasmid evidence="1">pMR2</plasmid>
    </source>
</reference>
<evidence type="ECO:0000313" key="1">
    <source>
        <dbReference type="EMBL" id="AAX39000.1"/>
    </source>
</evidence>
<dbReference type="EMBL" id="LRQV01000179">
    <property type="protein sequence ID" value="KXK58550.1"/>
    <property type="molecule type" value="Genomic_DNA"/>
</dbReference>
<reference evidence="1" key="2">
    <citation type="journal article" date="2005" name="Plasmid">
        <title>Characterization of the Micromonospora rosaria pMR2 plasmid and development of a high G+C codon optimized integrase for site-specific integration.</title>
        <authorList>
            <person name="Hosted T.J.Jr."/>
            <person name="Wang T."/>
            <person name="Horan A.C."/>
        </authorList>
    </citation>
    <scope>NUCLEOTIDE SEQUENCE</scope>
    <source>
        <strain evidence="1">SCC2095</strain>
        <plasmid evidence="1">pMR2</plasmid>
    </source>
</reference>
<geneLocation type="plasmid" evidence="1">
    <name>pMR2</name>
</geneLocation>
<reference evidence="2 3" key="3">
    <citation type="submission" date="2016-01" db="EMBL/GenBank/DDBJ databases">
        <title>Whole genome sequence and analysis of Micromonospora rosaria DSM 803, which can produce antibacterial substance rosamicin.</title>
        <authorList>
            <person name="Yang H."/>
            <person name="He X."/>
            <person name="Zhu D."/>
        </authorList>
    </citation>
    <scope>NUCLEOTIDE SEQUENCE [LARGE SCALE GENOMIC DNA]</scope>
    <source>
        <strain evidence="2 3">DSM 803</strain>
    </source>
</reference>
<keyword evidence="3" id="KW-1185">Reference proteome</keyword>
<dbReference type="RefSeq" id="WP_011265194.1">
    <property type="nucleotide sequence ID" value="NC_006910.1"/>
</dbReference>
<dbReference type="EMBL" id="AY860110">
    <property type="protein sequence ID" value="AAX39000.1"/>
    <property type="molecule type" value="Genomic_DNA"/>
</dbReference>
<protein>
    <submittedName>
        <fullName evidence="1">Spread protein</fullName>
    </submittedName>
</protein>
<name>Q58SZ5_9ACTN</name>